<comment type="caution">
    <text evidence="2">The sequence shown here is derived from an EMBL/GenBank/DDBJ whole genome shotgun (WGS) entry which is preliminary data.</text>
</comment>
<feature type="compositionally biased region" description="Acidic residues" evidence="1">
    <location>
        <begin position="219"/>
        <end position="229"/>
    </location>
</feature>
<dbReference type="Proteomes" id="UP001589753">
    <property type="component" value="Unassembled WGS sequence"/>
</dbReference>
<dbReference type="RefSeq" id="WP_380955953.1">
    <property type="nucleotide sequence ID" value="NZ_JBHMDI010000035.1"/>
</dbReference>
<reference evidence="2 3" key="1">
    <citation type="submission" date="2024-09" db="EMBL/GenBank/DDBJ databases">
        <authorList>
            <person name="Sun Q."/>
            <person name="Mori K."/>
        </authorList>
    </citation>
    <scope>NUCLEOTIDE SEQUENCE [LARGE SCALE GENOMIC DNA]</scope>
    <source>
        <strain evidence="2 3">JCM 9767</strain>
    </source>
</reference>
<evidence type="ECO:0000313" key="2">
    <source>
        <dbReference type="EMBL" id="MFB9348882.1"/>
    </source>
</evidence>
<dbReference type="EMBL" id="JBHMDI010000035">
    <property type="protein sequence ID" value="MFB9348882.1"/>
    <property type="molecule type" value="Genomic_DNA"/>
</dbReference>
<gene>
    <name evidence="2" type="ORF">ACFFUA_15660</name>
</gene>
<accession>A0ABV5L9P9</accession>
<evidence type="ECO:0000313" key="3">
    <source>
        <dbReference type="Proteomes" id="UP001589753"/>
    </source>
</evidence>
<feature type="region of interest" description="Disordered" evidence="1">
    <location>
        <begin position="212"/>
        <end position="240"/>
    </location>
</feature>
<keyword evidence="3" id="KW-1185">Reference proteome</keyword>
<proteinExistence type="predicted"/>
<name>A0ABV5L9P9_9ACTN</name>
<organism evidence="2 3">
    <name type="scientific">Streptomyces heliomycini</name>
    <dbReference type="NCBI Taxonomy" id="284032"/>
    <lineage>
        <taxon>Bacteria</taxon>
        <taxon>Bacillati</taxon>
        <taxon>Actinomycetota</taxon>
        <taxon>Actinomycetes</taxon>
        <taxon>Kitasatosporales</taxon>
        <taxon>Streptomycetaceae</taxon>
        <taxon>Streptomyces</taxon>
    </lineage>
</organism>
<sequence>MDNLQWHKDSAGSYFATNANGQRIATARKEATGGAWIGTVVGLGFTFGGRRLLDVKELAQRHVERIYGEGEWELFPARDLKPGMVITTDTMREEREIVSVSVDTDAQTVSVELTSEGARELGFNLDAEYAVGEYVRVRVVPTESVRAENLAEGDVIHFADGQAIVVRVERVESSLSQYRVCYAFRALTGAVAQCAVTVYPGTRFERTVEPAERVTGAETAEEISEDVPAVEEPHAAETAEEPAPAVLLPVEAVYLEPGDRVVTPAETVMTVKRVRRTPKRPGHLTIICAEHFSFGRWADQEVMVTSFAAPPDEPLARTA</sequence>
<protein>
    <submittedName>
        <fullName evidence="2">Uncharacterized protein</fullName>
    </submittedName>
</protein>
<evidence type="ECO:0000256" key="1">
    <source>
        <dbReference type="SAM" id="MobiDB-lite"/>
    </source>
</evidence>